<evidence type="ECO:0000313" key="3">
    <source>
        <dbReference type="EMBL" id="SHH56103.1"/>
    </source>
</evidence>
<proteinExistence type="inferred from homology"/>
<dbReference type="FunFam" id="3.40.50.720:FF:000084">
    <property type="entry name" value="Short-chain dehydrogenase reductase"/>
    <property type="match status" value="1"/>
</dbReference>
<dbReference type="PRINTS" id="PR00080">
    <property type="entry name" value="SDRFAMILY"/>
</dbReference>
<evidence type="ECO:0000256" key="1">
    <source>
        <dbReference type="ARBA" id="ARBA00006484"/>
    </source>
</evidence>
<dbReference type="STRING" id="1121409.SAMN02745124_00913"/>
<dbReference type="InterPro" id="IPR002347">
    <property type="entry name" value="SDR_fam"/>
</dbReference>
<dbReference type="PROSITE" id="PS00061">
    <property type="entry name" value="ADH_SHORT"/>
    <property type="match status" value="1"/>
</dbReference>
<dbReference type="PRINTS" id="PR00081">
    <property type="entry name" value="GDHRDH"/>
</dbReference>
<comment type="similarity">
    <text evidence="1">Belongs to the short-chain dehydrogenases/reductases (SDR) family.</text>
</comment>
<keyword evidence="2" id="KW-0560">Oxidoreductase</keyword>
<dbReference type="Gene3D" id="3.40.50.720">
    <property type="entry name" value="NAD(P)-binding Rossmann-like Domain"/>
    <property type="match status" value="1"/>
</dbReference>
<reference evidence="3 4" key="1">
    <citation type="submission" date="2016-11" db="EMBL/GenBank/DDBJ databases">
        <authorList>
            <person name="Jaros S."/>
            <person name="Januszkiewicz K."/>
            <person name="Wedrychowicz H."/>
        </authorList>
    </citation>
    <scope>NUCLEOTIDE SEQUENCE [LARGE SCALE GENOMIC DNA]</scope>
    <source>
        <strain evidence="3 4">DSM 9705</strain>
    </source>
</reference>
<dbReference type="InterPro" id="IPR051122">
    <property type="entry name" value="SDR_DHRS6-like"/>
</dbReference>
<dbReference type="PANTHER" id="PTHR43477:SF1">
    <property type="entry name" value="DIHYDROANTICAPSIN 7-DEHYDROGENASE"/>
    <property type="match status" value="1"/>
</dbReference>
<dbReference type="InterPro" id="IPR020904">
    <property type="entry name" value="Sc_DH/Rdtase_CS"/>
</dbReference>
<dbReference type="RefSeq" id="WP_073373660.1">
    <property type="nucleotide sequence ID" value="NZ_FQXS01000004.1"/>
</dbReference>
<dbReference type="PANTHER" id="PTHR43477">
    <property type="entry name" value="DIHYDROANTICAPSIN 7-DEHYDROGENASE"/>
    <property type="match status" value="1"/>
</dbReference>
<dbReference type="EMBL" id="FQXS01000004">
    <property type="protein sequence ID" value="SHH56103.1"/>
    <property type="molecule type" value="Genomic_DNA"/>
</dbReference>
<evidence type="ECO:0000313" key="4">
    <source>
        <dbReference type="Proteomes" id="UP000184139"/>
    </source>
</evidence>
<name>A0A1M5U0D1_9BACT</name>
<dbReference type="Proteomes" id="UP000184139">
    <property type="component" value="Unassembled WGS sequence"/>
</dbReference>
<dbReference type="Pfam" id="PF13561">
    <property type="entry name" value="adh_short_C2"/>
    <property type="match status" value="1"/>
</dbReference>
<dbReference type="CDD" id="cd05233">
    <property type="entry name" value="SDR_c"/>
    <property type="match status" value="1"/>
</dbReference>
<evidence type="ECO:0000256" key="2">
    <source>
        <dbReference type="ARBA" id="ARBA00023002"/>
    </source>
</evidence>
<dbReference type="InterPro" id="IPR036291">
    <property type="entry name" value="NAD(P)-bd_dom_sf"/>
</dbReference>
<dbReference type="OrthoDB" id="9804774at2"/>
<sequence length="246" mass="26549">MKRSVFITGAARGIGLACSRAFADENWLVYGVDVLQPEDDHLFSHFLKIDLTTDAGLEEVFSFAREMTCLNVLVNNAAIQIIKSLQETTGQDIDQVMSLNFKVPLFLAQEFLPLLRSGGSIVNISSVHALATSKYIGAYAAGKAALLSLTRSMALEFGEMGIRANALLPGAIDTKMLKAGLNRNHKSVGYQQQIQQLASRHASGRIGQPEEIARAVLFLADNSQSGFMTGQSIVIDGGCLARLSTE</sequence>
<dbReference type="GO" id="GO:0016491">
    <property type="term" value="F:oxidoreductase activity"/>
    <property type="evidence" value="ECO:0007669"/>
    <property type="project" value="UniProtKB-KW"/>
</dbReference>
<protein>
    <submittedName>
        <fullName evidence="3">NAD(P)-dependent dehydrogenase, short-chain alcohol dehydrogenase family</fullName>
    </submittedName>
</protein>
<dbReference type="AlphaFoldDB" id="A0A1M5U0D1"/>
<gene>
    <name evidence="3" type="ORF">SAMN02745124_00913</name>
</gene>
<keyword evidence="4" id="KW-1185">Reference proteome</keyword>
<accession>A0A1M5U0D1</accession>
<dbReference type="SUPFAM" id="SSF51735">
    <property type="entry name" value="NAD(P)-binding Rossmann-fold domains"/>
    <property type="match status" value="1"/>
</dbReference>
<organism evidence="3 4">
    <name type="scientific">Desulfofustis glycolicus DSM 9705</name>
    <dbReference type="NCBI Taxonomy" id="1121409"/>
    <lineage>
        <taxon>Bacteria</taxon>
        <taxon>Pseudomonadati</taxon>
        <taxon>Thermodesulfobacteriota</taxon>
        <taxon>Desulfobulbia</taxon>
        <taxon>Desulfobulbales</taxon>
        <taxon>Desulfocapsaceae</taxon>
        <taxon>Desulfofustis</taxon>
    </lineage>
</organism>